<reference evidence="3" key="2">
    <citation type="submission" date="2023-06" db="EMBL/GenBank/DDBJ databases">
        <authorList>
            <person name="Ma L."/>
            <person name="Liu K.-W."/>
            <person name="Li Z."/>
            <person name="Hsiao Y.-Y."/>
            <person name="Qi Y."/>
            <person name="Fu T."/>
            <person name="Tang G."/>
            <person name="Zhang D."/>
            <person name="Sun W.-H."/>
            <person name="Liu D.-K."/>
            <person name="Li Y."/>
            <person name="Chen G.-Z."/>
            <person name="Liu X.-D."/>
            <person name="Liao X.-Y."/>
            <person name="Jiang Y.-T."/>
            <person name="Yu X."/>
            <person name="Hao Y."/>
            <person name="Huang J."/>
            <person name="Zhao X.-W."/>
            <person name="Ke S."/>
            <person name="Chen Y.-Y."/>
            <person name="Wu W.-L."/>
            <person name="Hsu J.-L."/>
            <person name="Lin Y.-F."/>
            <person name="Huang M.-D."/>
            <person name="Li C.-Y."/>
            <person name="Huang L."/>
            <person name="Wang Z.-W."/>
            <person name="Zhao X."/>
            <person name="Zhong W.-Y."/>
            <person name="Peng D.-H."/>
            <person name="Ahmad S."/>
            <person name="Lan S."/>
            <person name="Zhang J.-S."/>
            <person name="Tsai W.-C."/>
            <person name="Van De Peer Y."/>
            <person name="Liu Z.-J."/>
        </authorList>
    </citation>
    <scope>NUCLEOTIDE SEQUENCE</scope>
    <source>
        <strain evidence="3">SCP</strain>
        <tissue evidence="3">Leaves</tissue>
    </source>
</reference>
<sequence length="456" mass="50717">MVVAPKSWLTDLFRSDGGDHFVLGILSFEAARSMSRLVSLHRSLSDSDFSALRDRTVRSAGVAFLNSSDPCHLLRLACAENLSALDSAAAVVSRLSHRCRSRDLRGFSAVYSDLKTGAVDLGRVAFPPRVLDRKVRRMEELASMTSALYGRMEDLAEMEAAERRNGQWKSFSGPIKAAAPQSPPDSEDFRRKIEKQRQIVRKLKEASLWGKTVDKAVKLMACAICSIYARICVVFGPYDPDLPLTLTDRSGNIRLFRIHHHQLIYASGPLERPTAAANLIIRNSGPILRTAPKKSQSILTPAASTVGGAALAVRYAEVIVAAESLLHCGAADDEAREELYAMLPAGLRGAVKGKLRRCWREGESGPSDDESMAEGWREAVGRLMEWLGPVAHDTLAWQAERSLERQNREETGRRRVMMMQTLYFSDREKAEAAIAEVLVGLSCVRWYESRREEQRM</sequence>
<evidence type="ECO:0000259" key="2">
    <source>
        <dbReference type="Pfam" id="PF11961"/>
    </source>
</evidence>
<dbReference type="InterPro" id="IPR007700">
    <property type="entry name" value="DUF668"/>
</dbReference>
<protein>
    <submittedName>
        <fullName evidence="3">Uncharacterized protein</fullName>
    </submittedName>
</protein>
<dbReference type="AlphaFoldDB" id="A0AAV9B205"/>
<dbReference type="PANTHER" id="PTHR31371">
    <property type="entry name" value="BNAC09G50660D PROTEIN"/>
    <property type="match status" value="1"/>
</dbReference>
<dbReference type="GO" id="GO:0045927">
    <property type="term" value="P:positive regulation of growth"/>
    <property type="evidence" value="ECO:0007669"/>
    <property type="project" value="InterPro"/>
</dbReference>
<dbReference type="PANTHER" id="PTHR31371:SF13">
    <property type="entry name" value="OS05G0457600 PROTEIN"/>
    <property type="match status" value="1"/>
</dbReference>
<accession>A0AAV9B205</accession>
<keyword evidence="4" id="KW-1185">Reference proteome</keyword>
<gene>
    <name evidence="3" type="ORF">QJS04_geneDACA007746</name>
</gene>
<dbReference type="Pfam" id="PF11961">
    <property type="entry name" value="DUF3475"/>
    <property type="match status" value="1"/>
</dbReference>
<reference evidence="3" key="1">
    <citation type="journal article" date="2023" name="Nat. Commun.">
        <title>Diploid and tetraploid genomes of Acorus and the evolution of monocots.</title>
        <authorList>
            <person name="Ma L."/>
            <person name="Liu K.W."/>
            <person name="Li Z."/>
            <person name="Hsiao Y.Y."/>
            <person name="Qi Y."/>
            <person name="Fu T."/>
            <person name="Tang G.D."/>
            <person name="Zhang D."/>
            <person name="Sun W.H."/>
            <person name="Liu D.K."/>
            <person name="Li Y."/>
            <person name="Chen G.Z."/>
            <person name="Liu X.D."/>
            <person name="Liao X.Y."/>
            <person name="Jiang Y.T."/>
            <person name="Yu X."/>
            <person name="Hao Y."/>
            <person name="Huang J."/>
            <person name="Zhao X.W."/>
            <person name="Ke S."/>
            <person name="Chen Y.Y."/>
            <person name="Wu W.L."/>
            <person name="Hsu J.L."/>
            <person name="Lin Y.F."/>
            <person name="Huang M.D."/>
            <person name="Li C.Y."/>
            <person name="Huang L."/>
            <person name="Wang Z.W."/>
            <person name="Zhao X."/>
            <person name="Zhong W.Y."/>
            <person name="Peng D.H."/>
            <person name="Ahmad S."/>
            <person name="Lan S."/>
            <person name="Zhang J.S."/>
            <person name="Tsai W.C."/>
            <person name="Van de Peer Y."/>
            <person name="Liu Z.J."/>
        </authorList>
    </citation>
    <scope>NUCLEOTIDE SEQUENCE</scope>
    <source>
        <strain evidence="3">SCP</strain>
    </source>
</reference>
<proteinExistence type="predicted"/>
<name>A0AAV9B205_ACOGR</name>
<evidence type="ECO:0000313" key="4">
    <source>
        <dbReference type="Proteomes" id="UP001179952"/>
    </source>
</evidence>
<comment type="caution">
    <text evidence="3">The sequence shown here is derived from an EMBL/GenBank/DDBJ whole genome shotgun (WGS) entry which is preliminary data.</text>
</comment>
<dbReference type="Pfam" id="PF05003">
    <property type="entry name" value="DUF668"/>
    <property type="match status" value="1"/>
</dbReference>
<evidence type="ECO:0000259" key="1">
    <source>
        <dbReference type="Pfam" id="PF05003"/>
    </source>
</evidence>
<organism evidence="3 4">
    <name type="scientific">Acorus gramineus</name>
    <name type="common">Dwarf sweet flag</name>
    <dbReference type="NCBI Taxonomy" id="55184"/>
    <lineage>
        <taxon>Eukaryota</taxon>
        <taxon>Viridiplantae</taxon>
        <taxon>Streptophyta</taxon>
        <taxon>Embryophyta</taxon>
        <taxon>Tracheophyta</taxon>
        <taxon>Spermatophyta</taxon>
        <taxon>Magnoliopsida</taxon>
        <taxon>Liliopsida</taxon>
        <taxon>Acoraceae</taxon>
        <taxon>Acorus</taxon>
    </lineage>
</organism>
<dbReference type="Proteomes" id="UP001179952">
    <property type="component" value="Unassembled WGS sequence"/>
</dbReference>
<feature type="domain" description="DUF3475" evidence="2">
    <location>
        <begin position="25"/>
        <end position="80"/>
    </location>
</feature>
<feature type="domain" description="DUF668" evidence="1">
    <location>
        <begin position="305"/>
        <end position="395"/>
    </location>
</feature>
<evidence type="ECO:0000313" key="3">
    <source>
        <dbReference type="EMBL" id="KAK1270081.1"/>
    </source>
</evidence>
<dbReference type="InterPro" id="IPR021864">
    <property type="entry name" value="DUF3475"/>
</dbReference>
<dbReference type="EMBL" id="JAUJYN010000005">
    <property type="protein sequence ID" value="KAK1270081.1"/>
    <property type="molecule type" value="Genomic_DNA"/>
</dbReference>